<proteinExistence type="predicted"/>
<name>A0ABR7M8R6_9BACT</name>
<sequence length="260" mass="29693">MTKIFFLPMFMLLVSFAGCSKDDADEPQQPTPVASTCQLTEALSYQNNKLARSRVFEYDASTKNLAKQIHTIYNTSGVVTAVLTYAYSYPTASSVVISGTDKYGFVSKSTISLNDKKLATHIRLESNESGTTWEQESFEYNGEQLVKSKVTKSNGLETEFGYEWSNGNMIRKFLFSDNSTQVEWEYYTDQDRRKMDAIALSDLASYRWETIRNKNQVKGIKGSRTYTYTYDGNDETNKMADLLFSNNLTTDWTFKYVNCQ</sequence>
<reference evidence="2 3" key="1">
    <citation type="submission" date="2016-07" db="EMBL/GenBank/DDBJ databases">
        <title>Genome analysis of Flavihumibacter stibioxidans YS-17.</title>
        <authorList>
            <person name="Shi K."/>
            <person name="Han Y."/>
            <person name="Wang G."/>
        </authorList>
    </citation>
    <scope>NUCLEOTIDE SEQUENCE [LARGE SCALE GENOMIC DNA]</scope>
    <source>
        <strain evidence="2 3">YS-17</strain>
    </source>
</reference>
<evidence type="ECO:0000313" key="2">
    <source>
        <dbReference type="EMBL" id="MBC6491357.1"/>
    </source>
</evidence>
<dbReference type="RefSeq" id="WP_187256656.1">
    <property type="nucleotide sequence ID" value="NZ_JBHULF010000014.1"/>
</dbReference>
<evidence type="ECO:0000313" key="3">
    <source>
        <dbReference type="Proteomes" id="UP000765802"/>
    </source>
</evidence>
<accession>A0ABR7M8R6</accession>
<gene>
    <name evidence="2" type="ORF">BC349_09960</name>
</gene>
<comment type="caution">
    <text evidence="2">The sequence shown here is derived from an EMBL/GenBank/DDBJ whole genome shotgun (WGS) entry which is preliminary data.</text>
</comment>
<dbReference type="Proteomes" id="UP000765802">
    <property type="component" value="Unassembled WGS sequence"/>
</dbReference>
<dbReference type="PROSITE" id="PS51257">
    <property type="entry name" value="PROKAR_LIPOPROTEIN"/>
    <property type="match status" value="1"/>
</dbReference>
<feature type="chain" id="PRO_5046739545" description="YD repeat-containing protein" evidence="1">
    <location>
        <begin position="18"/>
        <end position="260"/>
    </location>
</feature>
<organism evidence="2 3">
    <name type="scientific">Flavihumibacter stibioxidans</name>
    <dbReference type="NCBI Taxonomy" id="1834163"/>
    <lineage>
        <taxon>Bacteria</taxon>
        <taxon>Pseudomonadati</taxon>
        <taxon>Bacteroidota</taxon>
        <taxon>Chitinophagia</taxon>
        <taxon>Chitinophagales</taxon>
        <taxon>Chitinophagaceae</taxon>
        <taxon>Flavihumibacter</taxon>
    </lineage>
</organism>
<evidence type="ECO:0008006" key="4">
    <source>
        <dbReference type="Google" id="ProtNLM"/>
    </source>
</evidence>
<keyword evidence="3" id="KW-1185">Reference proteome</keyword>
<protein>
    <recommendedName>
        <fullName evidence="4">YD repeat-containing protein</fullName>
    </recommendedName>
</protein>
<keyword evidence="1" id="KW-0732">Signal</keyword>
<dbReference type="EMBL" id="MBUA01000012">
    <property type="protein sequence ID" value="MBC6491357.1"/>
    <property type="molecule type" value="Genomic_DNA"/>
</dbReference>
<feature type="signal peptide" evidence="1">
    <location>
        <begin position="1"/>
        <end position="17"/>
    </location>
</feature>
<evidence type="ECO:0000256" key="1">
    <source>
        <dbReference type="SAM" id="SignalP"/>
    </source>
</evidence>